<gene>
    <name evidence="2" type="ORF">ElyMa_002620300</name>
</gene>
<comment type="caution">
    <text evidence="2">The sequence shown here is derived from an EMBL/GenBank/DDBJ whole genome shotgun (WGS) entry which is preliminary data.</text>
</comment>
<dbReference type="Proteomes" id="UP000762676">
    <property type="component" value="Unassembled WGS sequence"/>
</dbReference>
<accession>A0AAV4H2V0</accession>
<dbReference type="EMBL" id="BMAT01005394">
    <property type="protein sequence ID" value="GFR92513.1"/>
    <property type="molecule type" value="Genomic_DNA"/>
</dbReference>
<evidence type="ECO:0000256" key="1">
    <source>
        <dbReference type="SAM" id="MobiDB-lite"/>
    </source>
</evidence>
<reference evidence="2 3" key="1">
    <citation type="journal article" date="2021" name="Elife">
        <title>Chloroplast acquisition without the gene transfer in kleptoplastic sea slugs, Plakobranchus ocellatus.</title>
        <authorList>
            <person name="Maeda T."/>
            <person name="Takahashi S."/>
            <person name="Yoshida T."/>
            <person name="Shimamura S."/>
            <person name="Takaki Y."/>
            <person name="Nagai Y."/>
            <person name="Toyoda A."/>
            <person name="Suzuki Y."/>
            <person name="Arimoto A."/>
            <person name="Ishii H."/>
            <person name="Satoh N."/>
            <person name="Nishiyama T."/>
            <person name="Hasebe M."/>
            <person name="Maruyama T."/>
            <person name="Minagawa J."/>
            <person name="Obokata J."/>
            <person name="Shigenobu S."/>
        </authorList>
    </citation>
    <scope>NUCLEOTIDE SEQUENCE [LARGE SCALE GENOMIC DNA]</scope>
</reference>
<proteinExistence type="predicted"/>
<dbReference type="AlphaFoldDB" id="A0AAV4H2V0"/>
<evidence type="ECO:0000313" key="2">
    <source>
        <dbReference type="EMBL" id="GFR92513.1"/>
    </source>
</evidence>
<name>A0AAV4H2V0_9GAST</name>
<feature type="region of interest" description="Disordered" evidence="1">
    <location>
        <begin position="85"/>
        <end position="111"/>
    </location>
</feature>
<feature type="compositionally biased region" description="Polar residues" evidence="1">
    <location>
        <begin position="95"/>
        <end position="111"/>
    </location>
</feature>
<keyword evidence="3" id="KW-1185">Reference proteome</keyword>
<organism evidence="2 3">
    <name type="scientific">Elysia marginata</name>
    <dbReference type="NCBI Taxonomy" id="1093978"/>
    <lineage>
        <taxon>Eukaryota</taxon>
        <taxon>Metazoa</taxon>
        <taxon>Spiralia</taxon>
        <taxon>Lophotrochozoa</taxon>
        <taxon>Mollusca</taxon>
        <taxon>Gastropoda</taxon>
        <taxon>Heterobranchia</taxon>
        <taxon>Euthyneura</taxon>
        <taxon>Panpulmonata</taxon>
        <taxon>Sacoglossa</taxon>
        <taxon>Placobranchoidea</taxon>
        <taxon>Plakobranchidae</taxon>
        <taxon>Elysia</taxon>
    </lineage>
</organism>
<protein>
    <submittedName>
        <fullName evidence="2">Uncharacterized protein</fullName>
    </submittedName>
</protein>
<evidence type="ECO:0000313" key="3">
    <source>
        <dbReference type="Proteomes" id="UP000762676"/>
    </source>
</evidence>
<sequence>MATSSNVRLGFMFCDGSFFNAVVSTDQWKDLQCMQDADFHLQKFAGELACKLAINVTDPYLKEVQEGGIETNLCSDGQLFHLVEEKPDSPPVLSESDSPQSVTGSSQGNKI</sequence>